<dbReference type="EMBL" id="CM056814">
    <property type="protein sequence ID" value="KAJ8627943.1"/>
    <property type="molecule type" value="Genomic_DNA"/>
</dbReference>
<protein>
    <submittedName>
        <fullName evidence="1">Uncharacterized protein</fullName>
    </submittedName>
</protein>
<comment type="caution">
    <text evidence="1">The sequence shown here is derived from an EMBL/GenBank/DDBJ whole genome shotgun (WGS) entry which is preliminary data.</text>
</comment>
<proteinExistence type="predicted"/>
<evidence type="ECO:0000313" key="1">
    <source>
        <dbReference type="EMBL" id="KAJ8627943.1"/>
    </source>
</evidence>
<name>A0ACC2L4I7_PERAE</name>
<sequence length="475" mass="54817">MTHQETPSQDNNGSGSNPNDNRFNRLMEAFIQSQNNQIEQQKQAEAERAVERQREKEERAAERAQADLDRAEFQAQILELTNRTAQPVQVVMPPKEVDPNDLYEKFRKRFPPEFHGSEDPMVADDFIEQLEQIFAVFRCTQKQKVSLSAYMFRGIALQWWNSVKTVIQADTVTEENAWKTFTEEFMDKFIPKYVKDQWKKDFQNLKQGDMSVQQYEQQFIRLAKYAPTLITPEEEKIRRFLDGLSVDIYMMIGDNQRPLFQDVVKSAYWAEGALKKKAMERQAKTQQNQLRQFASQDNQNNSKRQKSQIQLPTSQNQQCERCGRRNHTTEQCYRETGACFHCKQVGHRMKDCPNGGSQLSTSQATGSHAPSQQQWRTAPQQGPQQTSPHVPRAPQQQQQQFRAPQNQQFRGQAPQQQRQVQGPQRQQQGGQQRPLGPAQGQQNQPQQGRVYAFTHENADASAGVVEGTILISVKK</sequence>
<organism evidence="1 2">
    <name type="scientific">Persea americana</name>
    <name type="common">Avocado</name>
    <dbReference type="NCBI Taxonomy" id="3435"/>
    <lineage>
        <taxon>Eukaryota</taxon>
        <taxon>Viridiplantae</taxon>
        <taxon>Streptophyta</taxon>
        <taxon>Embryophyta</taxon>
        <taxon>Tracheophyta</taxon>
        <taxon>Spermatophyta</taxon>
        <taxon>Magnoliopsida</taxon>
        <taxon>Magnoliidae</taxon>
        <taxon>Laurales</taxon>
        <taxon>Lauraceae</taxon>
        <taxon>Persea</taxon>
    </lineage>
</organism>
<reference evidence="1 2" key="1">
    <citation type="journal article" date="2022" name="Hortic Res">
        <title>A haplotype resolved chromosomal level avocado genome allows analysis of novel avocado genes.</title>
        <authorList>
            <person name="Nath O."/>
            <person name="Fletcher S.J."/>
            <person name="Hayward A."/>
            <person name="Shaw L.M."/>
            <person name="Masouleh A.K."/>
            <person name="Furtado A."/>
            <person name="Henry R.J."/>
            <person name="Mitter N."/>
        </authorList>
    </citation>
    <scope>NUCLEOTIDE SEQUENCE [LARGE SCALE GENOMIC DNA]</scope>
    <source>
        <strain evidence="2">cv. Hass</strain>
    </source>
</reference>
<evidence type="ECO:0000313" key="2">
    <source>
        <dbReference type="Proteomes" id="UP001234297"/>
    </source>
</evidence>
<accession>A0ACC2L4I7</accession>
<keyword evidence="2" id="KW-1185">Reference proteome</keyword>
<dbReference type="Proteomes" id="UP001234297">
    <property type="component" value="Chromosome 6"/>
</dbReference>
<gene>
    <name evidence="1" type="ORF">MRB53_021250</name>
</gene>